<dbReference type="OrthoDB" id="104542at2"/>
<reference evidence="1 2" key="1">
    <citation type="journal article" date="2009" name="PLoS ONE">
        <title>Genome analysis of the anaerobic thermohalophilic bacterium Halothermothrix orenii.</title>
        <authorList>
            <person name="Mavromatis K."/>
            <person name="Ivanova N."/>
            <person name="Anderson I."/>
            <person name="Lykidis A."/>
            <person name="Hooper S.D."/>
            <person name="Sun H."/>
            <person name="Kunin V."/>
            <person name="Lapidus A."/>
            <person name="Hugenholtz P."/>
            <person name="Patel B."/>
            <person name="Kyrpides N.C."/>
        </authorList>
    </citation>
    <scope>NUCLEOTIDE SEQUENCE [LARGE SCALE GENOMIC DNA]</scope>
    <source>
        <strain evidence="2">H 168 / OCM 544 / DSM 9562</strain>
    </source>
</reference>
<dbReference type="AlphaFoldDB" id="B8D0H8"/>
<dbReference type="EMBL" id="CP001098">
    <property type="protein sequence ID" value="ACL70914.1"/>
    <property type="molecule type" value="Genomic_DNA"/>
</dbReference>
<dbReference type="eggNOG" id="COG0265">
    <property type="taxonomic scope" value="Bacteria"/>
</dbReference>
<organism evidence="1 2">
    <name type="scientific">Halothermothrix orenii (strain H 168 / OCM 544 / DSM 9562)</name>
    <dbReference type="NCBI Taxonomy" id="373903"/>
    <lineage>
        <taxon>Bacteria</taxon>
        <taxon>Bacillati</taxon>
        <taxon>Bacillota</taxon>
        <taxon>Clostridia</taxon>
        <taxon>Halanaerobiales</taxon>
        <taxon>Halothermotrichaceae</taxon>
        <taxon>Halothermothrix</taxon>
    </lineage>
</organism>
<dbReference type="RefSeq" id="WP_015923883.1">
    <property type="nucleotide sequence ID" value="NC_011899.1"/>
</dbReference>
<dbReference type="Gene3D" id="2.40.10.10">
    <property type="entry name" value="Trypsin-like serine proteases"/>
    <property type="match status" value="1"/>
</dbReference>
<evidence type="ECO:0000313" key="2">
    <source>
        <dbReference type="Proteomes" id="UP000000719"/>
    </source>
</evidence>
<protein>
    <recommendedName>
        <fullName evidence="3">Peptidase S7 domain-containing protein</fullName>
    </recommendedName>
</protein>
<accession>B8D0H8</accession>
<dbReference type="InterPro" id="IPR009003">
    <property type="entry name" value="Peptidase_S1_PA"/>
</dbReference>
<keyword evidence="2" id="KW-1185">Reference proteome</keyword>
<proteinExistence type="predicted"/>
<dbReference type="STRING" id="373903.Hore_21680"/>
<dbReference type="HOGENOM" id="CLU_061991_0_0_9"/>
<dbReference type="InterPro" id="IPR043504">
    <property type="entry name" value="Peptidase_S1_PA_chymotrypsin"/>
</dbReference>
<sequence length="335" mass="36354">MSNISKIISKYKNDLFNLNHVVGVGYGLKEKNGRKTGEKAIVVLVDKKVPQHRLKSKDIVPFSVDNYRTDVIEIGELKLQDMRTSRLRPAQPGVSIGHYKISAGTFGALVKDKETGDLLILSNNHVLANITNGVDDRARKGDPILQPGSYDNGNKPDDVIGYLERFIPLKWSSGSGNVCPVAAAGEKILNFILHLFKPSYNIRFTKSSGANIVDCAVARPANEKAVSGKILEIGEVKGVKEPSVGMRVLKSGRTSGLTQGEVKVVSATVQVKMTETEQATFEDQFITEPMSKPGDSGSLVVDRNNNAVGLLFAGSEKATVCNRITNVLDSLNIEF</sequence>
<dbReference type="SUPFAM" id="SSF50494">
    <property type="entry name" value="Trypsin-like serine proteases"/>
    <property type="match status" value="1"/>
</dbReference>
<gene>
    <name evidence="1" type="ordered locus">Hore_21680</name>
</gene>
<evidence type="ECO:0008006" key="3">
    <source>
        <dbReference type="Google" id="ProtNLM"/>
    </source>
</evidence>
<dbReference type="Proteomes" id="UP000000719">
    <property type="component" value="Chromosome"/>
</dbReference>
<name>B8D0H8_HALOH</name>
<evidence type="ECO:0000313" key="1">
    <source>
        <dbReference type="EMBL" id="ACL70914.1"/>
    </source>
</evidence>
<dbReference type="KEGG" id="hor:Hore_21680"/>